<feature type="compositionally biased region" description="Low complexity" evidence="1">
    <location>
        <begin position="58"/>
        <end position="75"/>
    </location>
</feature>
<evidence type="ECO:0000256" key="1">
    <source>
        <dbReference type="SAM" id="MobiDB-lite"/>
    </source>
</evidence>
<feature type="region of interest" description="Disordered" evidence="1">
    <location>
        <begin position="126"/>
        <end position="174"/>
    </location>
</feature>
<gene>
    <name evidence="2" type="ORF">GW7_20131</name>
</gene>
<feature type="region of interest" description="Disordered" evidence="1">
    <location>
        <begin position="53"/>
        <end position="75"/>
    </location>
</feature>
<name>G5BQW7_HETGA</name>
<evidence type="ECO:0000313" key="3">
    <source>
        <dbReference type="Proteomes" id="UP000006813"/>
    </source>
</evidence>
<dbReference type="InParanoid" id="G5BQW7"/>
<protein>
    <submittedName>
        <fullName evidence="2">Uncharacterized protein</fullName>
    </submittedName>
</protein>
<sequence>MEEVGEELKGPVPPFLTLFVTSSAPGEVYPDKDLGADTDRALRAHLREWLQHKHTHVRPAPAARTRPEAPAATTGARAVLAAPTLLPRLGLRRLQLAATAPRRARRPEGCGCARWATASAAVEAEKGVSAPEPRKSPGGGVAWRGPLRKTGAVTGRPVRRRRGRPRRSSKTGHGLRHILAEQLVVKVTLLRPTHRKTCPGDSLLDLPGIGHGHSSRQDPIEGVAATSFQYGYVNPQANATPLPKALAILSVGEEEEHV</sequence>
<dbReference type="Proteomes" id="UP000006813">
    <property type="component" value="Unassembled WGS sequence"/>
</dbReference>
<feature type="compositionally biased region" description="Basic residues" evidence="1">
    <location>
        <begin position="157"/>
        <end position="174"/>
    </location>
</feature>
<proteinExistence type="predicted"/>
<dbReference type="AlphaFoldDB" id="G5BQW7"/>
<organism evidence="2 3">
    <name type="scientific">Heterocephalus glaber</name>
    <name type="common">Naked mole rat</name>
    <dbReference type="NCBI Taxonomy" id="10181"/>
    <lineage>
        <taxon>Eukaryota</taxon>
        <taxon>Metazoa</taxon>
        <taxon>Chordata</taxon>
        <taxon>Craniata</taxon>
        <taxon>Vertebrata</taxon>
        <taxon>Euteleostomi</taxon>
        <taxon>Mammalia</taxon>
        <taxon>Eutheria</taxon>
        <taxon>Euarchontoglires</taxon>
        <taxon>Glires</taxon>
        <taxon>Rodentia</taxon>
        <taxon>Hystricomorpha</taxon>
        <taxon>Bathyergidae</taxon>
        <taxon>Heterocephalus</taxon>
    </lineage>
</organism>
<dbReference type="EMBL" id="JH171421">
    <property type="protein sequence ID" value="EHB11678.1"/>
    <property type="molecule type" value="Genomic_DNA"/>
</dbReference>
<reference evidence="2 3" key="1">
    <citation type="journal article" date="2011" name="Nature">
        <title>Genome sequencing reveals insights into physiology and longevity of the naked mole rat.</title>
        <authorList>
            <person name="Kim E.B."/>
            <person name="Fang X."/>
            <person name="Fushan A.A."/>
            <person name="Huang Z."/>
            <person name="Lobanov A.V."/>
            <person name="Han L."/>
            <person name="Marino S.M."/>
            <person name="Sun X."/>
            <person name="Turanov A.A."/>
            <person name="Yang P."/>
            <person name="Yim S.H."/>
            <person name="Zhao X."/>
            <person name="Kasaikina M.V."/>
            <person name="Stoletzki N."/>
            <person name="Peng C."/>
            <person name="Polak P."/>
            <person name="Xiong Z."/>
            <person name="Kiezun A."/>
            <person name="Zhu Y."/>
            <person name="Chen Y."/>
            <person name="Kryukov G.V."/>
            <person name="Zhang Q."/>
            <person name="Peshkin L."/>
            <person name="Yang L."/>
            <person name="Bronson R.T."/>
            <person name="Buffenstein R."/>
            <person name="Wang B."/>
            <person name="Han C."/>
            <person name="Li Q."/>
            <person name="Chen L."/>
            <person name="Zhao W."/>
            <person name="Sunyaev S.R."/>
            <person name="Park T.J."/>
            <person name="Zhang G."/>
            <person name="Wang J."/>
            <person name="Gladyshev V.N."/>
        </authorList>
    </citation>
    <scope>NUCLEOTIDE SEQUENCE [LARGE SCALE GENOMIC DNA]</scope>
</reference>
<accession>G5BQW7</accession>
<evidence type="ECO:0000313" key="2">
    <source>
        <dbReference type="EMBL" id="EHB11678.1"/>
    </source>
</evidence>